<evidence type="ECO:0000313" key="2">
    <source>
        <dbReference type="Proteomes" id="UP000046393"/>
    </source>
</evidence>
<organism evidence="2 3">
    <name type="scientific">Syphacia muris</name>
    <dbReference type="NCBI Taxonomy" id="451379"/>
    <lineage>
        <taxon>Eukaryota</taxon>
        <taxon>Metazoa</taxon>
        <taxon>Ecdysozoa</taxon>
        <taxon>Nematoda</taxon>
        <taxon>Chromadorea</taxon>
        <taxon>Rhabditida</taxon>
        <taxon>Spirurina</taxon>
        <taxon>Oxyuridomorpha</taxon>
        <taxon>Oxyuroidea</taxon>
        <taxon>Oxyuridae</taxon>
        <taxon>Syphacia</taxon>
    </lineage>
</organism>
<feature type="domain" description="DUF7153" evidence="1">
    <location>
        <begin position="22"/>
        <end position="116"/>
    </location>
</feature>
<keyword evidence="2" id="KW-1185">Reference proteome</keyword>
<evidence type="ECO:0000313" key="3">
    <source>
        <dbReference type="WBParaSite" id="SMUV_0001102101-mRNA-1"/>
    </source>
</evidence>
<accession>A0A0N5B169</accession>
<dbReference type="STRING" id="451379.A0A0N5B169"/>
<dbReference type="Pfam" id="PF23672">
    <property type="entry name" value="DUF7153"/>
    <property type="match status" value="1"/>
</dbReference>
<name>A0A0N5B169_9BILA</name>
<dbReference type="PANTHER" id="PTHR22198:SF1">
    <property type="entry name" value="FERM DOMAIN-CONTAINING PROTEIN"/>
    <property type="match status" value="1"/>
</dbReference>
<dbReference type="InterPro" id="IPR055577">
    <property type="entry name" value="DUF7153"/>
</dbReference>
<evidence type="ECO:0000259" key="1">
    <source>
        <dbReference type="Pfam" id="PF23672"/>
    </source>
</evidence>
<reference evidence="3" key="1">
    <citation type="submission" date="2017-02" db="UniProtKB">
        <authorList>
            <consortium name="WormBaseParasite"/>
        </authorList>
    </citation>
    <scope>IDENTIFICATION</scope>
</reference>
<proteinExistence type="predicted"/>
<dbReference type="Proteomes" id="UP000046393">
    <property type="component" value="Unplaced"/>
</dbReference>
<protein>
    <submittedName>
        <fullName evidence="3">Ovule protein</fullName>
    </submittedName>
</protein>
<dbReference type="PANTHER" id="PTHR22198">
    <property type="entry name" value="FERM DOMAIN-CONTAINING PROTEIN"/>
    <property type="match status" value="1"/>
</dbReference>
<dbReference type="AlphaFoldDB" id="A0A0N5B169"/>
<dbReference type="WBParaSite" id="SMUV_0001102101-mRNA-1">
    <property type="protein sequence ID" value="SMUV_0001102101-mRNA-1"/>
    <property type="gene ID" value="SMUV_0001102101"/>
</dbReference>
<sequence>MTLVKYIDEDEFHPPTGTFSSLLLLLSLPKCSKVYVKGPYDELHTIHKTSSKFDQRLPMDHQAGYIVISFKLLKEQTQCENLEKSWLNWSGAREIYKYSPPSWNLRRISLHRISNISHMVGLTYSNAVM</sequence>